<feature type="region of interest" description="Disordered" evidence="2">
    <location>
        <begin position="1"/>
        <end position="69"/>
    </location>
</feature>
<protein>
    <submittedName>
        <fullName evidence="3">Uncharacterized protein</fullName>
    </submittedName>
</protein>
<feature type="compositionally biased region" description="Low complexity" evidence="2">
    <location>
        <begin position="103"/>
        <end position="132"/>
    </location>
</feature>
<feature type="region of interest" description="Disordered" evidence="2">
    <location>
        <begin position="94"/>
        <end position="206"/>
    </location>
</feature>
<evidence type="ECO:0000256" key="2">
    <source>
        <dbReference type="SAM" id="MobiDB-lite"/>
    </source>
</evidence>
<name>A0A0L6VID1_9BASI</name>
<gene>
    <name evidence="3" type="ORF">VP01_1541g5</name>
</gene>
<accession>A0A0L6VID1</accession>
<organism evidence="3 4">
    <name type="scientific">Puccinia sorghi</name>
    <dbReference type="NCBI Taxonomy" id="27349"/>
    <lineage>
        <taxon>Eukaryota</taxon>
        <taxon>Fungi</taxon>
        <taxon>Dikarya</taxon>
        <taxon>Basidiomycota</taxon>
        <taxon>Pucciniomycotina</taxon>
        <taxon>Pucciniomycetes</taxon>
        <taxon>Pucciniales</taxon>
        <taxon>Pucciniaceae</taxon>
        <taxon>Puccinia</taxon>
    </lineage>
</organism>
<feature type="region of interest" description="Disordered" evidence="2">
    <location>
        <begin position="297"/>
        <end position="365"/>
    </location>
</feature>
<sequence length="697" mass="75094">MSRTLNTARSNGQTIGRRPTQTPAATPHETTKTIMLTNKSSVSQVKPSRLKLPAQSKTIPHPHTPATLRRGNSTLKLVSGLASPAQTPLMTIKRDNKSRLPRAAPTPTIQTPAPAPAAQTPTPTAAVQTPATLNISNPGTKRLRVKKGTTFKVSSSIGAPSLSSSLAPTPEPPASESEPKTCSSDTLDPDSTPKKPSSRNFKPNLTALSTSIPDEHFSSKIPAPPSVTGLTQKTSIVFPSIVEELNPRRPMTRARSKQILDQSNSSLGVPQGLTTAIPQVKRKTSRVMQMAQAFQQEAMANDSNSKSLLGVTPPRRASNASNASVVSPTDSLMGNSPNISALAASLSKQHTQRDRLSRSRSARSSVTDMLRYSTMSTLGGLHWEDGAGDVLLTDPNETEAMVADISMSRVTPLKPEVQSAAIALASARANFLSIVQENETETMENIQTGTPRGGNVDGDHPVNSPSTNSLRINKRPSFGSLQGPNPRARSRISIRSISSNSPFGQVVAHESQLAALSSSLEQAHQRELELKQEIQRLTKVPLAHNHATEVGATKKLSDQERESSLVEEIKRLEAELEESKELNIELENSLDLVKFENLENLNKYVKLQEEHDTLLAELATPQPPPSSKSKIAAQLTNYQMDDDGVFNFEKSDAFSLAISSEISAIKDHLKLISFIKISLALGSDFLLPLPHPTPSDS</sequence>
<keyword evidence="4" id="KW-1185">Reference proteome</keyword>
<keyword evidence="1" id="KW-0175">Coiled coil</keyword>
<evidence type="ECO:0000256" key="1">
    <source>
        <dbReference type="SAM" id="Coils"/>
    </source>
</evidence>
<feature type="region of interest" description="Disordered" evidence="2">
    <location>
        <begin position="449"/>
        <end position="489"/>
    </location>
</feature>
<proteinExistence type="predicted"/>
<dbReference type="Proteomes" id="UP000037035">
    <property type="component" value="Unassembled WGS sequence"/>
</dbReference>
<feature type="compositionally biased region" description="Polar residues" evidence="2">
    <location>
        <begin position="194"/>
        <end position="206"/>
    </location>
</feature>
<dbReference type="AlphaFoldDB" id="A0A0L6VID1"/>
<dbReference type="EMBL" id="LAVV01006020">
    <property type="protein sequence ID" value="KNZ60523.1"/>
    <property type="molecule type" value="Genomic_DNA"/>
</dbReference>
<reference evidence="3 4" key="1">
    <citation type="submission" date="2015-08" db="EMBL/GenBank/DDBJ databases">
        <title>Next Generation Sequencing and Analysis of the Genome of Puccinia sorghi L Schw, the Causal Agent of Maize Common Rust.</title>
        <authorList>
            <person name="Rochi L."/>
            <person name="Burguener G."/>
            <person name="Darino M."/>
            <person name="Turjanski A."/>
            <person name="Kreff E."/>
            <person name="Dieguez M.J."/>
            <person name="Sacco F."/>
        </authorList>
    </citation>
    <scope>NUCLEOTIDE SEQUENCE [LARGE SCALE GENOMIC DNA]</scope>
    <source>
        <strain evidence="3 4">RO10H11247</strain>
    </source>
</reference>
<feature type="compositionally biased region" description="Polar residues" evidence="2">
    <location>
        <begin position="32"/>
        <end position="46"/>
    </location>
</feature>
<feature type="compositionally biased region" description="Low complexity" evidence="2">
    <location>
        <begin position="313"/>
        <end position="328"/>
    </location>
</feature>
<comment type="caution">
    <text evidence="3">The sequence shown here is derived from an EMBL/GenBank/DDBJ whole genome shotgun (WGS) entry which is preliminary data.</text>
</comment>
<feature type="coiled-coil region" evidence="1">
    <location>
        <begin position="513"/>
        <end position="592"/>
    </location>
</feature>
<feature type="compositionally biased region" description="Polar residues" evidence="2">
    <location>
        <begin position="1"/>
        <end position="24"/>
    </location>
</feature>
<feature type="compositionally biased region" description="Polar residues" evidence="2">
    <location>
        <begin position="329"/>
        <end position="339"/>
    </location>
</feature>
<evidence type="ECO:0000313" key="4">
    <source>
        <dbReference type="Proteomes" id="UP000037035"/>
    </source>
</evidence>
<dbReference type="OrthoDB" id="2505741at2759"/>
<feature type="compositionally biased region" description="Low complexity" evidence="2">
    <location>
        <begin position="154"/>
        <end position="168"/>
    </location>
</feature>
<evidence type="ECO:0000313" key="3">
    <source>
        <dbReference type="EMBL" id="KNZ60523.1"/>
    </source>
</evidence>
<dbReference type="VEuPathDB" id="FungiDB:VP01_1541g5"/>